<reference evidence="6" key="1">
    <citation type="journal article" date="2020" name="Fungal Divers.">
        <title>Resolving the Mortierellaceae phylogeny through synthesis of multi-gene phylogenetics and phylogenomics.</title>
        <authorList>
            <person name="Vandepol N."/>
            <person name="Liber J."/>
            <person name="Desiro A."/>
            <person name="Na H."/>
            <person name="Kennedy M."/>
            <person name="Barry K."/>
            <person name="Grigoriev I.V."/>
            <person name="Miller A.N."/>
            <person name="O'Donnell K."/>
            <person name="Stajich J.E."/>
            <person name="Bonito G."/>
        </authorList>
    </citation>
    <scope>NUCLEOTIDE SEQUENCE</scope>
    <source>
        <strain evidence="6">KOD948</strain>
    </source>
</reference>
<evidence type="ECO:0000256" key="3">
    <source>
        <dbReference type="ARBA" id="ARBA00022989"/>
    </source>
</evidence>
<keyword evidence="3 5" id="KW-1133">Transmembrane helix</keyword>
<evidence type="ECO:0000256" key="1">
    <source>
        <dbReference type="ARBA" id="ARBA00004141"/>
    </source>
</evidence>
<dbReference type="AlphaFoldDB" id="A0A9P6PZI7"/>
<organism evidence="6 7">
    <name type="scientific">Mortierella polycephala</name>
    <dbReference type="NCBI Taxonomy" id="41804"/>
    <lineage>
        <taxon>Eukaryota</taxon>
        <taxon>Fungi</taxon>
        <taxon>Fungi incertae sedis</taxon>
        <taxon>Mucoromycota</taxon>
        <taxon>Mortierellomycotina</taxon>
        <taxon>Mortierellomycetes</taxon>
        <taxon>Mortierellales</taxon>
        <taxon>Mortierellaceae</taxon>
        <taxon>Mortierella</taxon>
    </lineage>
</organism>
<evidence type="ECO:0000313" key="7">
    <source>
        <dbReference type="Proteomes" id="UP000726737"/>
    </source>
</evidence>
<feature type="transmembrane region" description="Helical" evidence="5">
    <location>
        <begin position="153"/>
        <end position="173"/>
    </location>
</feature>
<keyword evidence="7" id="KW-1185">Reference proteome</keyword>
<feature type="transmembrane region" description="Helical" evidence="5">
    <location>
        <begin position="19"/>
        <end position="36"/>
    </location>
</feature>
<evidence type="ECO:0000256" key="5">
    <source>
        <dbReference type="SAM" id="Phobius"/>
    </source>
</evidence>
<accession>A0A9P6PZI7</accession>
<dbReference type="EMBL" id="JAAAJA010000320">
    <property type="protein sequence ID" value="KAG0256023.1"/>
    <property type="molecule type" value="Genomic_DNA"/>
</dbReference>
<feature type="transmembrane region" description="Helical" evidence="5">
    <location>
        <begin position="48"/>
        <end position="68"/>
    </location>
</feature>
<dbReference type="SUPFAM" id="SSF103473">
    <property type="entry name" value="MFS general substrate transporter"/>
    <property type="match status" value="1"/>
</dbReference>
<proteinExistence type="predicted"/>
<dbReference type="InterPro" id="IPR036259">
    <property type="entry name" value="MFS_trans_sf"/>
</dbReference>
<comment type="subcellular location">
    <subcellularLocation>
        <location evidence="1">Membrane</location>
        <topology evidence="1">Multi-pass membrane protein</topology>
    </subcellularLocation>
</comment>
<evidence type="ECO:0000256" key="2">
    <source>
        <dbReference type="ARBA" id="ARBA00022692"/>
    </source>
</evidence>
<evidence type="ECO:0000313" key="6">
    <source>
        <dbReference type="EMBL" id="KAG0256023.1"/>
    </source>
</evidence>
<sequence length="205" mass="22947">FDVVNSVYFSTRTKSLNNILYWGAQIIGSWAIARLLDYQGTTRKIRSLWALAVISTCFISTWIGGYFFQKGFTVNDPNGDHDFQEGGSYIGPLILYIFYGLNDAAWQTYCYWLMGSLSNDVTVLSRYAGFYKGIQSAGAAIAWRLSAVSTPYMTQYIICFVLLVASLPGALALSMRIEDRLDFDAPDSDIHASEEKHQGKHEADV</sequence>
<dbReference type="PANTHER" id="PTHR23294:SF59">
    <property type="entry name" value="UNC93-LIKE PROTEIN C922.05C"/>
    <property type="match status" value="1"/>
</dbReference>
<keyword evidence="2 5" id="KW-0812">Transmembrane</keyword>
<comment type="caution">
    <text evidence="6">The sequence shown here is derived from an EMBL/GenBank/DDBJ whole genome shotgun (WGS) entry which is preliminary data.</text>
</comment>
<feature type="non-terminal residue" evidence="6">
    <location>
        <position position="1"/>
    </location>
</feature>
<keyword evidence="4 5" id="KW-0472">Membrane</keyword>
<gene>
    <name evidence="6" type="ORF">BG011_004801</name>
</gene>
<evidence type="ECO:0000256" key="4">
    <source>
        <dbReference type="ARBA" id="ARBA00023136"/>
    </source>
</evidence>
<name>A0A9P6PZI7_9FUNG</name>
<protein>
    <submittedName>
        <fullName evidence="6">Uncharacterized protein</fullName>
    </submittedName>
</protein>
<dbReference type="PANTHER" id="PTHR23294">
    <property type="entry name" value="ET TRANSLATION PRODUCT-RELATED"/>
    <property type="match status" value="1"/>
</dbReference>
<dbReference type="Proteomes" id="UP000726737">
    <property type="component" value="Unassembled WGS sequence"/>
</dbReference>
<dbReference type="GO" id="GO:0016020">
    <property type="term" value="C:membrane"/>
    <property type="evidence" value="ECO:0007669"/>
    <property type="project" value="UniProtKB-SubCell"/>
</dbReference>
<dbReference type="InterPro" id="IPR051617">
    <property type="entry name" value="UNC-93-like_regulator"/>
</dbReference>
<dbReference type="OrthoDB" id="196103at2759"/>